<dbReference type="Proteomes" id="UP001242480">
    <property type="component" value="Unassembled WGS sequence"/>
</dbReference>
<keyword evidence="2" id="KW-1185">Reference proteome</keyword>
<dbReference type="RefSeq" id="WP_307278972.1">
    <property type="nucleotide sequence ID" value="NZ_JAUSVX010000011.1"/>
</dbReference>
<evidence type="ECO:0008006" key="3">
    <source>
        <dbReference type="Google" id="ProtNLM"/>
    </source>
</evidence>
<reference evidence="1 2" key="1">
    <citation type="submission" date="2023-07" db="EMBL/GenBank/DDBJ databases">
        <title>Genomic Encyclopedia of Type Strains, Phase IV (KMG-IV): sequencing the most valuable type-strain genomes for metagenomic binning, comparative biology and taxonomic classification.</title>
        <authorList>
            <person name="Goeker M."/>
        </authorList>
    </citation>
    <scope>NUCLEOTIDE SEQUENCE [LARGE SCALE GENOMIC DNA]</scope>
    <source>
        <strain evidence="1 2">DSM 19619</strain>
    </source>
</reference>
<comment type="caution">
    <text evidence="1">The sequence shown here is derived from an EMBL/GenBank/DDBJ whole genome shotgun (WGS) entry which is preliminary data.</text>
</comment>
<protein>
    <recommendedName>
        <fullName evidence="3">DUF2188 domain-containing protein</fullName>
    </recommendedName>
</protein>
<name>A0ABU0JFE5_9HYPH</name>
<organism evidence="1 2">
    <name type="scientific">Labrys wisconsinensis</name>
    <dbReference type="NCBI Taxonomy" id="425677"/>
    <lineage>
        <taxon>Bacteria</taxon>
        <taxon>Pseudomonadati</taxon>
        <taxon>Pseudomonadota</taxon>
        <taxon>Alphaproteobacteria</taxon>
        <taxon>Hyphomicrobiales</taxon>
        <taxon>Xanthobacteraceae</taxon>
        <taxon>Labrys</taxon>
    </lineage>
</organism>
<accession>A0ABU0JFE5</accession>
<gene>
    <name evidence="1" type="ORF">QO011_005349</name>
</gene>
<evidence type="ECO:0000313" key="1">
    <source>
        <dbReference type="EMBL" id="MDQ0472320.1"/>
    </source>
</evidence>
<sequence length="83" mass="8691">MGQASYTVSPAQGGWVIHHGGEVSRSYDNAEAAFDAACAAARQAIRDGRAVDVAVDIARRPDEGFGHRAIGENLVRPANGRTA</sequence>
<proteinExistence type="predicted"/>
<dbReference type="EMBL" id="JAUSVX010000011">
    <property type="protein sequence ID" value="MDQ0472320.1"/>
    <property type="molecule type" value="Genomic_DNA"/>
</dbReference>
<evidence type="ECO:0000313" key="2">
    <source>
        <dbReference type="Proteomes" id="UP001242480"/>
    </source>
</evidence>